<dbReference type="RefSeq" id="WP_132320790.1">
    <property type="nucleotide sequence ID" value="NZ_FWZT01000010.1"/>
</dbReference>
<dbReference type="GO" id="GO:0061710">
    <property type="term" value="F:L-threonylcarbamoyladenylate synthase"/>
    <property type="evidence" value="ECO:0007669"/>
    <property type="project" value="UniProtKB-EC"/>
</dbReference>
<dbReference type="Gene3D" id="3.90.870.10">
    <property type="entry name" value="DHBP synthase"/>
    <property type="match status" value="1"/>
</dbReference>
<evidence type="ECO:0000256" key="4">
    <source>
        <dbReference type="ARBA" id="ARBA00022490"/>
    </source>
</evidence>
<evidence type="ECO:0000256" key="2">
    <source>
        <dbReference type="ARBA" id="ARBA00007663"/>
    </source>
</evidence>
<proteinExistence type="inferred from homology"/>
<evidence type="ECO:0000259" key="12">
    <source>
        <dbReference type="PROSITE" id="PS51163"/>
    </source>
</evidence>
<evidence type="ECO:0000256" key="11">
    <source>
        <dbReference type="ARBA" id="ARBA00048366"/>
    </source>
</evidence>
<evidence type="ECO:0000256" key="6">
    <source>
        <dbReference type="ARBA" id="ARBA00022694"/>
    </source>
</evidence>
<dbReference type="PANTHER" id="PTHR17490:SF16">
    <property type="entry name" value="THREONYLCARBAMOYL-AMP SYNTHASE"/>
    <property type="match status" value="1"/>
</dbReference>
<keyword evidence="4" id="KW-0963">Cytoplasm</keyword>
<dbReference type="Proteomes" id="UP000192907">
    <property type="component" value="Unassembled WGS sequence"/>
</dbReference>
<keyword evidence="14" id="KW-1185">Reference proteome</keyword>
<dbReference type="AlphaFoldDB" id="A0A1Y6C2K6"/>
<evidence type="ECO:0000256" key="8">
    <source>
        <dbReference type="ARBA" id="ARBA00022741"/>
    </source>
</evidence>
<keyword evidence="5" id="KW-0808">Transferase</keyword>
<dbReference type="GO" id="GO:0005737">
    <property type="term" value="C:cytoplasm"/>
    <property type="evidence" value="ECO:0007669"/>
    <property type="project" value="UniProtKB-SubCell"/>
</dbReference>
<dbReference type="PROSITE" id="PS51163">
    <property type="entry name" value="YRDC"/>
    <property type="match status" value="1"/>
</dbReference>
<evidence type="ECO:0000256" key="9">
    <source>
        <dbReference type="ARBA" id="ARBA00022840"/>
    </source>
</evidence>
<evidence type="ECO:0000256" key="1">
    <source>
        <dbReference type="ARBA" id="ARBA00004496"/>
    </source>
</evidence>
<dbReference type="GO" id="GO:0008033">
    <property type="term" value="P:tRNA processing"/>
    <property type="evidence" value="ECO:0007669"/>
    <property type="project" value="UniProtKB-KW"/>
</dbReference>
<evidence type="ECO:0000313" key="13">
    <source>
        <dbReference type="EMBL" id="SMF33330.1"/>
    </source>
</evidence>
<keyword evidence="9" id="KW-0067">ATP-binding</keyword>
<evidence type="ECO:0000313" key="14">
    <source>
        <dbReference type="Proteomes" id="UP000192907"/>
    </source>
</evidence>
<dbReference type="GO" id="GO:0005524">
    <property type="term" value="F:ATP binding"/>
    <property type="evidence" value="ECO:0007669"/>
    <property type="project" value="UniProtKB-KW"/>
</dbReference>
<evidence type="ECO:0000256" key="7">
    <source>
        <dbReference type="ARBA" id="ARBA00022695"/>
    </source>
</evidence>
<comment type="similarity">
    <text evidence="2">Belongs to the SUA5 family.</text>
</comment>
<dbReference type="SUPFAM" id="SSF55821">
    <property type="entry name" value="YrdC/RibB"/>
    <property type="match status" value="1"/>
</dbReference>
<dbReference type="GO" id="GO:0000049">
    <property type="term" value="F:tRNA binding"/>
    <property type="evidence" value="ECO:0007669"/>
    <property type="project" value="TreeGrafter"/>
</dbReference>
<dbReference type="GO" id="GO:0006450">
    <property type="term" value="P:regulation of translational fidelity"/>
    <property type="evidence" value="ECO:0007669"/>
    <property type="project" value="TreeGrafter"/>
</dbReference>
<sequence length="208" mass="23022">MPHQVEHMLSHWKAGDICLHPTDTLPGLSFDPDNAEAWERLASLKGRDERKTCICLLPSLAAAKQFWKPLPSVWDRALEKLWPASLSVIWQAADNCPVSLVRDDGSVAFRVPLLDESNRWMYEVMAQVDKPFPTTSVNQSGKASANDWQDARMFLEGGAGVYIPSSFAVPGGQASTVIRIKGDGDFDILRPGPCEQQHIEEALHGSTR</sequence>
<dbReference type="EC" id="2.7.7.87" evidence="3"/>
<gene>
    <name evidence="13" type="ORF">SAMN06296036_11080</name>
</gene>
<comment type="subcellular location">
    <subcellularLocation>
        <location evidence="1">Cytoplasm</location>
    </subcellularLocation>
</comment>
<feature type="domain" description="YrdC-like" evidence="12">
    <location>
        <begin position="2"/>
        <end position="194"/>
    </location>
</feature>
<dbReference type="InterPro" id="IPR017945">
    <property type="entry name" value="DHBP_synth_RibB-like_a/b_dom"/>
</dbReference>
<accession>A0A1Y6C2K6</accession>
<evidence type="ECO:0000256" key="5">
    <source>
        <dbReference type="ARBA" id="ARBA00022679"/>
    </source>
</evidence>
<keyword evidence="7" id="KW-0548">Nucleotidyltransferase</keyword>
<dbReference type="InterPro" id="IPR006070">
    <property type="entry name" value="Sua5-like_dom"/>
</dbReference>
<keyword evidence="6" id="KW-0819">tRNA processing</keyword>
<dbReference type="STRING" id="1513793.SAMN06296036_11080"/>
<dbReference type="OrthoDB" id="9814580at2"/>
<dbReference type="PANTHER" id="PTHR17490">
    <property type="entry name" value="SUA5"/>
    <property type="match status" value="1"/>
</dbReference>
<evidence type="ECO:0000256" key="10">
    <source>
        <dbReference type="ARBA" id="ARBA00029774"/>
    </source>
</evidence>
<dbReference type="InterPro" id="IPR050156">
    <property type="entry name" value="TC-AMP_synthase_SUA5"/>
</dbReference>
<evidence type="ECO:0000256" key="3">
    <source>
        <dbReference type="ARBA" id="ARBA00012584"/>
    </source>
</evidence>
<comment type="catalytic activity">
    <reaction evidence="11">
        <text>L-threonine + hydrogencarbonate + ATP = L-threonylcarbamoyladenylate + diphosphate + H2O</text>
        <dbReference type="Rhea" id="RHEA:36407"/>
        <dbReference type="ChEBI" id="CHEBI:15377"/>
        <dbReference type="ChEBI" id="CHEBI:17544"/>
        <dbReference type="ChEBI" id="CHEBI:30616"/>
        <dbReference type="ChEBI" id="CHEBI:33019"/>
        <dbReference type="ChEBI" id="CHEBI:57926"/>
        <dbReference type="ChEBI" id="CHEBI:73682"/>
        <dbReference type="EC" id="2.7.7.87"/>
    </reaction>
</comment>
<name>A0A1Y6C2K6_9BACT</name>
<organism evidence="13 14">
    <name type="scientific">Pseudobacteriovorax antillogorgiicola</name>
    <dbReference type="NCBI Taxonomy" id="1513793"/>
    <lineage>
        <taxon>Bacteria</taxon>
        <taxon>Pseudomonadati</taxon>
        <taxon>Bdellovibrionota</taxon>
        <taxon>Oligoflexia</taxon>
        <taxon>Oligoflexales</taxon>
        <taxon>Pseudobacteriovoracaceae</taxon>
        <taxon>Pseudobacteriovorax</taxon>
    </lineage>
</organism>
<protein>
    <recommendedName>
        <fullName evidence="10">L-threonylcarbamoyladenylate synthase</fullName>
        <ecNumber evidence="3">2.7.7.87</ecNumber>
    </recommendedName>
    <alternativeName>
        <fullName evidence="10">L-threonylcarbamoyladenylate synthase</fullName>
    </alternativeName>
</protein>
<dbReference type="GO" id="GO:0003725">
    <property type="term" value="F:double-stranded RNA binding"/>
    <property type="evidence" value="ECO:0007669"/>
    <property type="project" value="InterPro"/>
</dbReference>
<reference evidence="14" key="1">
    <citation type="submission" date="2017-04" db="EMBL/GenBank/DDBJ databases">
        <authorList>
            <person name="Varghese N."/>
            <person name="Submissions S."/>
        </authorList>
    </citation>
    <scope>NUCLEOTIDE SEQUENCE [LARGE SCALE GENOMIC DNA]</scope>
    <source>
        <strain evidence="14">RKEM611</strain>
    </source>
</reference>
<keyword evidence="8" id="KW-0547">Nucleotide-binding</keyword>
<dbReference type="Pfam" id="PF01300">
    <property type="entry name" value="Sua5_yciO_yrdC"/>
    <property type="match status" value="1"/>
</dbReference>
<dbReference type="EMBL" id="FWZT01000010">
    <property type="protein sequence ID" value="SMF33330.1"/>
    <property type="molecule type" value="Genomic_DNA"/>
</dbReference>